<dbReference type="InterPro" id="IPR020051">
    <property type="entry name" value="SagB-type_dehydrogenase"/>
</dbReference>
<dbReference type="InterPro" id="IPR029479">
    <property type="entry name" value="Nitroreductase"/>
</dbReference>
<name>A0A250IUJ4_9BACT</name>
<dbReference type="EMBL" id="CP022098">
    <property type="protein sequence ID" value="ATB35425.1"/>
    <property type="molecule type" value="Genomic_DNA"/>
</dbReference>
<dbReference type="InterPro" id="IPR052544">
    <property type="entry name" value="Bacteriocin_Proc_Enz"/>
</dbReference>
<dbReference type="PANTHER" id="PTHR43745">
    <property type="entry name" value="NITROREDUCTASE MJ1384-RELATED"/>
    <property type="match status" value="1"/>
</dbReference>
<dbReference type="NCBIfam" id="TIGR03605">
    <property type="entry name" value="antibiot_sagB"/>
    <property type="match status" value="1"/>
</dbReference>
<dbReference type="AlphaFoldDB" id="A0A250IUJ4"/>
<reference evidence="3 4" key="1">
    <citation type="submission" date="2017-06" db="EMBL/GenBank/DDBJ databases">
        <title>Sequencing and comparative analysis of myxobacterial genomes.</title>
        <authorList>
            <person name="Rupp O."/>
            <person name="Goesmann A."/>
            <person name="Sogaard-Andersen L."/>
        </authorList>
    </citation>
    <scope>NUCLEOTIDE SEQUENCE [LARGE SCALE GENOMIC DNA]</scope>
    <source>
        <strain evidence="3 4">DSM 52655</strain>
    </source>
</reference>
<dbReference type="InterPro" id="IPR054488">
    <property type="entry name" value="ThcOx_dom2"/>
</dbReference>
<dbReference type="Pfam" id="PF22767">
    <property type="entry name" value="ThcOx"/>
    <property type="match status" value="1"/>
</dbReference>
<feature type="domain" description="Nitroreductase" evidence="1">
    <location>
        <begin position="285"/>
        <end position="441"/>
    </location>
</feature>
<evidence type="ECO:0000259" key="2">
    <source>
        <dbReference type="Pfam" id="PF22767"/>
    </source>
</evidence>
<evidence type="ECO:0000313" key="3">
    <source>
        <dbReference type="EMBL" id="ATB35425.1"/>
    </source>
</evidence>
<accession>A0A250IUJ4</accession>
<dbReference type="PANTHER" id="PTHR43745:SF2">
    <property type="entry name" value="NITROREDUCTASE MJ1384-RELATED"/>
    <property type="match status" value="1"/>
</dbReference>
<dbReference type="Pfam" id="PF00881">
    <property type="entry name" value="Nitroreductase"/>
    <property type="match status" value="1"/>
</dbReference>
<dbReference type="KEGG" id="cfus:CYFUS_000838"/>
<evidence type="ECO:0000259" key="1">
    <source>
        <dbReference type="Pfam" id="PF00881"/>
    </source>
</evidence>
<dbReference type="Gene3D" id="3.40.109.10">
    <property type="entry name" value="NADH Oxidase"/>
    <property type="match status" value="1"/>
</dbReference>
<organism evidence="3 4">
    <name type="scientific">Cystobacter fuscus</name>
    <dbReference type="NCBI Taxonomy" id="43"/>
    <lineage>
        <taxon>Bacteria</taxon>
        <taxon>Pseudomonadati</taxon>
        <taxon>Myxococcota</taxon>
        <taxon>Myxococcia</taxon>
        <taxon>Myxococcales</taxon>
        <taxon>Cystobacterineae</taxon>
        <taxon>Archangiaceae</taxon>
        <taxon>Cystobacter</taxon>
    </lineage>
</organism>
<evidence type="ECO:0000313" key="4">
    <source>
        <dbReference type="Proteomes" id="UP000217257"/>
    </source>
</evidence>
<dbReference type="Proteomes" id="UP000217257">
    <property type="component" value="Chromosome"/>
</dbReference>
<gene>
    <name evidence="3" type="ORF">CYFUS_000838</name>
</gene>
<dbReference type="InterPro" id="IPR000415">
    <property type="entry name" value="Nitroreductase-like"/>
</dbReference>
<feature type="domain" description="Cyanobactin oxidase ThcOx second" evidence="2">
    <location>
        <begin position="124"/>
        <end position="231"/>
    </location>
</feature>
<protein>
    <submittedName>
        <fullName evidence="3">Uncharacterized protein</fullName>
    </submittedName>
</protein>
<dbReference type="SUPFAM" id="SSF55469">
    <property type="entry name" value="FMN-dependent nitroreductase-like"/>
    <property type="match status" value="1"/>
</dbReference>
<proteinExistence type="predicted"/>
<dbReference type="RefSeq" id="WP_157758230.1">
    <property type="nucleotide sequence ID" value="NZ_CP022098.1"/>
</dbReference>
<dbReference type="GO" id="GO:0016491">
    <property type="term" value="F:oxidoreductase activity"/>
    <property type="evidence" value="ECO:0007669"/>
    <property type="project" value="InterPro"/>
</dbReference>
<sequence>MSDSSSSFLHVAFPAGIRIKRGEDGPRLWEQDEPLPLGVLPRAIWDAFTLLVGGSVSEEALVGQVERAGGFQAVVFLHVILAKLARRGALRYLVQGPAGTLATLEPLSPRFELSSQSLTSVRWLRLSRFAHVRRDGEALVLESPRAHGRVVLGHAAALVLLAGLAMPATPAAAVERLAPHEVPAALTLLELLFRTGFVLAAESDGSTEEERRPALALWEFHDLLFHAGSRRRLYGRRVGGTYRLAGTVAPLPAVPPPSEPAIALPRPELALLARRDPPLVEVMERRRSLREPGARGLTLAHLGELLFRCARVRQVRPGERDEESSRPHPSGGARYPLETYVVVGECEGMEPGLYHYDAAGHRLEQRGGMSPTVRALLADAQVGSHPPRVLLILAARFARTSFKYESIAYALILKEAGVLLQSFSLAATAMGLSACVVGRGNPELFEHAAATEGVMESSVAEFAIHGCTPGEGQALAEPHSRP</sequence>
<dbReference type="CDD" id="cd02142">
    <property type="entry name" value="McbC_SagB-like_oxidoreductase"/>
    <property type="match status" value="1"/>
</dbReference>